<gene>
    <name evidence="1" type="ORF">AVEN_259508_1</name>
</gene>
<name>A0A4Y2UH76_ARAVE</name>
<reference evidence="1 2" key="1">
    <citation type="journal article" date="2019" name="Sci. Rep.">
        <title>Orb-weaving spider Araneus ventricosus genome elucidates the spidroin gene catalogue.</title>
        <authorList>
            <person name="Kono N."/>
            <person name="Nakamura H."/>
            <person name="Ohtoshi R."/>
            <person name="Moran D.A.P."/>
            <person name="Shinohara A."/>
            <person name="Yoshida Y."/>
            <person name="Fujiwara M."/>
            <person name="Mori M."/>
            <person name="Tomita M."/>
            <person name="Arakawa K."/>
        </authorList>
    </citation>
    <scope>NUCLEOTIDE SEQUENCE [LARGE SCALE GENOMIC DNA]</scope>
</reference>
<proteinExistence type="predicted"/>
<comment type="caution">
    <text evidence="1">The sequence shown here is derived from an EMBL/GenBank/DDBJ whole genome shotgun (WGS) entry which is preliminary data.</text>
</comment>
<sequence length="140" mass="15870">MFNAHWSQAHVQCPVHLSQAHELCPFHLSQAHVQCPFHLSQAHVQCPFHLSQAHVQYPFHLSQAHVQHFGSSTCVQSMPSPFESNCSMRVMRVQQCREGFLEQLQQHGVLCLLSIQQQRESRGFKTGEQGGQVGFSKHSS</sequence>
<evidence type="ECO:0000313" key="1">
    <source>
        <dbReference type="EMBL" id="GBO10907.1"/>
    </source>
</evidence>
<evidence type="ECO:0000313" key="2">
    <source>
        <dbReference type="Proteomes" id="UP000499080"/>
    </source>
</evidence>
<dbReference type="EMBL" id="BGPR01035881">
    <property type="protein sequence ID" value="GBO10907.1"/>
    <property type="molecule type" value="Genomic_DNA"/>
</dbReference>
<dbReference type="AlphaFoldDB" id="A0A4Y2UH76"/>
<keyword evidence="2" id="KW-1185">Reference proteome</keyword>
<accession>A0A4Y2UH76</accession>
<organism evidence="1 2">
    <name type="scientific">Araneus ventricosus</name>
    <name type="common">Orbweaver spider</name>
    <name type="synonym">Epeira ventricosa</name>
    <dbReference type="NCBI Taxonomy" id="182803"/>
    <lineage>
        <taxon>Eukaryota</taxon>
        <taxon>Metazoa</taxon>
        <taxon>Ecdysozoa</taxon>
        <taxon>Arthropoda</taxon>
        <taxon>Chelicerata</taxon>
        <taxon>Arachnida</taxon>
        <taxon>Araneae</taxon>
        <taxon>Araneomorphae</taxon>
        <taxon>Entelegynae</taxon>
        <taxon>Araneoidea</taxon>
        <taxon>Araneidae</taxon>
        <taxon>Araneus</taxon>
    </lineage>
</organism>
<protein>
    <submittedName>
        <fullName evidence="1">Uncharacterized protein</fullName>
    </submittedName>
</protein>
<dbReference type="Proteomes" id="UP000499080">
    <property type="component" value="Unassembled WGS sequence"/>
</dbReference>